<sequence length="990" mass="110443">MLADSKKVMAAVGVRERHEFSDIGMEKSPSMDDFPWVTEFRQLCRNSITWKGCPSSSNLLRFLIRHVSSDISDCLKKSLKAVKLKDLIREALPLLIIFRRCEQIKEQNRAAYLERMSDLLAMYIDLELVSSKRDAEPQPGRISARLVSSLCVCLENSTEHLLDTLIKVRLMKETHTCILDPIISKILKIIPDHPSNEGLYVRYLLVYRLWRRIHSNLAAKEQINANAVKALGQMPKNLPNYVLENVLPPARSSSASTTNPSSPSSSRSLHDTLTTKYCLYQQFDLRKACVHFMKFCARRCDDEENAIPETSREHRLKNEFTSTTNEVESNSISSIPSSVFKSNNTISRVRNIPSLSLANDSSNEKTSSSDNATKKSLVTSALVRKEKKSKHLDDVVLIDLTDEEATKVIRRQKPRKIGWLEDARRSINAKLKEAATLKKDREQTSQTTPKIPEEKQHPEDAMRRLTIQTESSNVSLSPTETSSNKKAEPTIKDTRPVNVGTPPVTQPRRPPSITKPLQDKVPRINVHVELEKLASTEMSSSGACSVIRRSGPSESFSPVILNKSSVNSSTTKTDVTMSEPTVQEATSNDNQESHVEVRNMYSNVNSETIEPVTKESYYDLPESDIDGLTLLASVSAQQRVSTSSSSSSSSKKPELKVKPYTCLQERQPVKDASPADDSEAINRIIGIHPEDSSEKIFSQVDAGVKQPQVVSSYVASTVEVMQNGLESNDNSNVIMNGETVMLMKKSPYSNLYIINKAAVDDEELAEPLDTKPNLLVKHEQTLIKPDPDEAKLFDIHYPSYPTPAYCPHPPPPTHHSSTGCACVSCAYCRPPPYYSIAPIGAQPDDSVVSRLKQFDSKLPLKKRLTAQRSVDLSTQNEPCYPATLMMSIADVELKPSSGVVESPLNLGATVEVTSSLEPKQPRSRRNQNTAPKSRKRKTAVEVNEKEDKESKKPRKRASRKTTIVSAGQACAELDPEWNPSGRRKRKRSGR</sequence>
<protein>
    <submittedName>
        <fullName evidence="1">Uncharacterized protein</fullName>
    </submittedName>
</protein>
<dbReference type="Proteomes" id="UP001239111">
    <property type="component" value="Chromosome 4"/>
</dbReference>
<proteinExistence type="predicted"/>
<reference evidence="1" key="1">
    <citation type="submission" date="2023-04" db="EMBL/GenBank/DDBJ databases">
        <title>A chromosome-level genome assembly of the parasitoid wasp Eretmocerus hayati.</title>
        <authorList>
            <person name="Zhong Y."/>
            <person name="Liu S."/>
            <person name="Liu Y."/>
        </authorList>
    </citation>
    <scope>NUCLEOTIDE SEQUENCE</scope>
    <source>
        <strain evidence="1">ZJU_SS_LIU_2023</strain>
    </source>
</reference>
<dbReference type="EMBL" id="CM056744">
    <property type="protein sequence ID" value="KAJ8664604.1"/>
    <property type="molecule type" value="Genomic_DNA"/>
</dbReference>
<evidence type="ECO:0000313" key="2">
    <source>
        <dbReference type="Proteomes" id="UP001239111"/>
    </source>
</evidence>
<accession>A0ACC2N0T4</accession>
<evidence type="ECO:0000313" key="1">
    <source>
        <dbReference type="EMBL" id="KAJ8664604.1"/>
    </source>
</evidence>
<name>A0ACC2N0T4_9HYME</name>
<comment type="caution">
    <text evidence="1">The sequence shown here is derived from an EMBL/GenBank/DDBJ whole genome shotgun (WGS) entry which is preliminary data.</text>
</comment>
<gene>
    <name evidence="1" type="ORF">QAD02_006266</name>
</gene>
<keyword evidence="2" id="KW-1185">Reference proteome</keyword>
<organism evidence="1 2">
    <name type="scientific">Eretmocerus hayati</name>
    <dbReference type="NCBI Taxonomy" id="131215"/>
    <lineage>
        <taxon>Eukaryota</taxon>
        <taxon>Metazoa</taxon>
        <taxon>Ecdysozoa</taxon>
        <taxon>Arthropoda</taxon>
        <taxon>Hexapoda</taxon>
        <taxon>Insecta</taxon>
        <taxon>Pterygota</taxon>
        <taxon>Neoptera</taxon>
        <taxon>Endopterygota</taxon>
        <taxon>Hymenoptera</taxon>
        <taxon>Apocrita</taxon>
        <taxon>Proctotrupomorpha</taxon>
        <taxon>Chalcidoidea</taxon>
        <taxon>Aphelinidae</taxon>
        <taxon>Aphelininae</taxon>
        <taxon>Eretmocerus</taxon>
    </lineage>
</organism>